<keyword evidence="2" id="KW-0813">Transport</keyword>
<proteinExistence type="predicted"/>
<keyword evidence="8" id="KW-1185">Reference proteome</keyword>
<evidence type="ECO:0000256" key="2">
    <source>
        <dbReference type="ARBA" id="ARBA00022448"/>
    </source>
</evidence>
<feature type="transmembrane region" description="Helical" evidence="6">
    <location>
        <begin position="338"/>
        <end position="363"/>
    </location>
</feature>
<evidence type="ECO:0000256" key="1">
    <source>
        <dbReference type="ARBA" id="ARBA00004141"/>
    </source>
</evidence>
<dbReference type="InterPro" id="IPR001898">
    <property type="entry name" value="SLC13A/DASS"/>
</dbReference>
<reference evidence="8" key="1">
    <citation type="journal article" date="2019" name="Int. J. Syst. Evol. Microbiol.">
        <title>The Global Catalogue of Microorganisms (GCM) 10K type strain sequencing project: providing services to taxonomists for standard genome sequencing and annotation.</title>
        <authorList>
            <consortium name="The Broad Institute Genomics Platform"/>
            <consortium name="The Broad Institute Genome Sequencing Center for Infectious Disease"/>
            <person name="Wu L."/>
            <person name="Ma J."/>
        </authorList>
    </citation>
    <scope>NUCLEOTIDE SEQUENCE [LARGE SCALE GENOMIC DNA]</scope>
    <source>
        <strain evidence="8">JCM 18326</strain>
    </source>
</reference>
<dbReference type="PANTHER" id="PTHR10283:SF82">
    <property type="entry name" value="SOLUTE CARRIER FAMILY 13 MEMBER 2"/>
    <property type="match status" value="1"/>
</dbReference>
<comment type="caution">
    <text evidence="7">The sequence shown here is derived from an EMBL/GenBank/DDBJ whole genome shotgun (WGS) entry which is preliminary data.</text>
</comment>
<dbReference type="PROSITE" id="PS01271">
    <property type="entry name" value="NA_SULFATE"/>
    <property type="match status" value="1"/>
</dbReference>
<feature type="transmembrane region" description="Helical" evidence="6">
    <location>
        <begin position="275"/>
        <end position="293"/>
    </location>
</feature>
<feature type="transmembrane region" description="Helical" evidence="6">
    <location>
        <begin position="396"/>
        <end position="414"/>
    </location>
</feature>
<dbReference type="NCBIfam" id="TIGR00785">
    <property type="entry name" value="dass"/>
    <property type="match status" value="1"/>
</dbReference>
<protein>
    <submittedName>
        <fullName evidence="7">SLC13 family permease</fullName>
    </submittedName>
</protein>
<feature type="transmembrane region" description="Helical" evidence="6">
    <location>
        <begin position="147"/>
        <end position="162"/>
    </location>
</feature>
<organism evidence="7 8">
    <name type="scientific">Algivirga pacifica</name>
    <dbReference type="NCBI Taxonomy" id="1162670"/>
    <lineage>
        <taxon>Bacteria</taxon>
        <taxon>Pseudomonadati</taxon>
        <taxon>Bacteroidota</taxon>
        <taxon>Cytophagia</taxon>
        <taxon>Cytophagales</taxon>
        <taxon>Flammeovirgaceae</taxon>
        <taxon>Algivirga</taxon>
    </lineage>
</organism>
<sequence>MITTPPSKLKQLSLFLGPILCIVSALLPSNIFPNPDAQLVIAIGVWMIVWWASETVHIAVTALLPMILLPLTGIMDIKETTAPYSNPMVYLFMGGFMIALAMEKWNLHRRIALSLIRIIGSSANRIILGFMVATALLSMWISNTATTVMMLPIATSVINWIKEDEVHTNGNFKYFTISLLLGIAYAANIGGIATLIGTPPNIVTHGILTDTYDTEISFLKWMVWGVPVSVILLVITYWFLTRWLYPNDMQEIKNAQTVFDLELQKLGKLTSQEKLVLAVFSTTALLWISRSVINQFSGLPLTDTGIAMTGAVLLFVLPANRKEGTFLLCWKDTKKLPWGILILFGGGLSMAGALSKTGVIQVIGDWVQLHAGFNTMILIFVLIAVMVFMTEVMSNVALTSIFIPVVASIAIGLGEDLLEFVVPITMAASCAFMLPMATPPNAIVFSNGDIHVSQMMRTGIWLNLLSIVVLGILAQMGGV</sequence>
<keyword evidence="5 6" id="KW-0472">Membrane</keyword>
<gene>
    <name evidence="7" type="ORF">GCM10023331_35890</name>
</gene>
<evidence type="ECO:0000256" key="6">
    <source>
        <dbReference type="SAM" id="Phobius"/>
    </source>
</evidence>
<feature type="transmembrane region" description="Helical" evidence="6">
    <location>
        <begin position="420"/>
        <end position="438"/>
    </location>
</feature>
<feature type="transmembrane region" description="Helical" evidence="6">
    <location>
        <begin position="218"/>
        <end position="240"/>
    </location>
</feature>
<evidence type="ECO:0000313" key="7">
    <source>
        <dbReference type="EMBL" id="GAA4848002.1"/>
    </source>
</evidence>
<dbReference type="PANTHER" id="PTHR10283">
    <property type="entry name" value="SOLUTE CARRIER FAMILY 13 MEMBER"/>
    <property type="match status" value="1"/>
</dbReference>
<keyword evidence="3 6" id="KW-0812">Transmembrane</keyword>
<accession>A0ABP9DMM5</accession>
<feature type="transmembrane region" description="Helical" evidence="6">
    <location>
        <begin position="39"/>
        <end position="64"/>
    </location>
</feature>
<evidence type="ECO:0000256" key="3">
    <source>
        <dbReference type="ARBA" id="ARBA00022692"/>
    </source>
</evidence>
<name>A0ABP9DMM5_9BACT</name>
<dbReference type="EMBL" id="BAABJX010000058">
    <property type="protein sequence ID" value="GAA4848002.1"/>
    <property type="molecule type" value="Genomic_DNA"/>
</dbReference>
<feature type="transmembrane region" description="Helical" evidence="6">
    <location>
        <begin position="84"/>
        <end position="102"/>
    </location>
</feature>
<dbReference type="Proteomes" id="UP001500298">
    <property type="component" value="Unassembled WGS sequence"/>
</dbReference>
<feature type="transmembrane region" description="Helical" evidence="6">
    <location>
        <begin position="174"/>
        <end position="198"/>
    </location>
</feature>
<dbReference type="InterPro" id="IPR031312">
    <property type="entry name" value="Na/sul_symport_CS"/>
</dbReference>
<comment type="subcellular location">
    <subcellularLocation>
        <location evidence="1">Membrane</location>
        <topology evidence="1">Multi-pass membrane protein</topology>
    </subcellularLocation>
</comment>
<feature type="transmembrane region" description="Helical" evidence="6">
    <location>
        <begin position="123"/>
        <end position="141"/>
    </location>
</feature>
<evidence type="ECO:0000256" key="4">
    <source>
        <dbReference type="ARBA" id="ARBA00022989"/>
    </source>
</evidence>
<feature type="transmembrane region" description="Helical" evidence="6">
    <location>
        <begin position="459"/>
        <end position="478"/>
    </location>
</feature>
<keyword evidence="4 6" id="KW-1133">Transmembrane helix</keyword>
<feature type="transmembrane region" description="Helical" evidence="6">
    <location>
        <begin position="12"/>
        <end position="32"/>
    </location>
</feature>
<evidence type="ECO:0000313" key="8">
    <source>
        <dbReference type="Proteomes" id="UP001500298"/>
    </source>
</evidence>
<dbReference type="Pfam" id="PF00939">
    <property type="entry name" value="Na_sulph_symp"/>
    <property type="match status" value="1"/>
</dbReference>
<feature type="transmembrane region" description="Helical" evidence="6">
    <location>
        <begin position="369"/>
        <end position="389"/>
    </location>
</feature>
<dbReference type="CDD" id="cd01115">
    <property type="entry name" value="SLC13_permease"/>
    <property type="match status" value="1"/>
</dbReference>
<evidence type="ECO:0000256" key="5">
    <source>
        <dbReference type="ARBA" id="ARBA00023136"/>
    </source>
</evidence>
<feature type="transmembrane region" description="Helical" evidence="6">
    <location>
        <begin position="299"/>
        <end position="317"/>
    </location>
</feature>